<evidence type="ECO:0000259" key="2">
    <source>
        <dbReference type="Pfam" id="PF00656"/>
    </source>
</evidence>
<dbReference type="EMBL" id="CABITT030000001">
    <property type="protein sequence ID" value="VVA91536.1"/>
    <property type="molecule type" value="Genomic_DNA"/>
</dbReference>
<dbReference type="InterPro" id="IPR011600">
    <property type="entry name" value="Pept_C14_caspase"/>
</dbReference>
<reference evidence="3" key="1">
    <citation type="submission" date="2019-07" db="EMBL/GenBank/DDBJ databases">
        <authorList>
            <person name="Dittberner H."/>
        </authorList>
    </citation>
    <scope>NUCLEOTIDE SEQUENCE [LARGE SCALE GENOMIC DNA]</scope>
</reference>
<evidence type="ECO:0000256" key="1">
    <source>
        <dbReference type="ARBA" id="ARBA00009005"/>
    </source>
</evidence>
<sequence>MAKQAVLVGINYPGTAEELRGCVNDVLRMRKCLIDRFGFSSQGIKLLIDTDKSYVQPTGKNIREALKTLISEGKSGDVLVFYYCGHGTRIPSADDTKDATKFDECITPCDMNLITDNDFRDMLSEVKTGCRLTIISDSCHSGGLIEAVKEQIGDSHVNPPKSGIANFFSSIVMRLLGACGMSSSRIERGSGQESFTKKIELEDGEIIEAKKRYLPLDSYVTLLAEQTGQTNIKYRDIRPTLVKFFGEDSSPSMTLANSTKRNGHRGLVSMLRSIGEVNSDGAGTGAQSLYMDKAVMLSGCQTDEKSEDVYVTRTRKAYGAFSDTIQKILSERRKDKKISNKKIVLKARDILKRQGYSQEPGLYCHDRYVNEPFIC</sequence>
<comment type="similarity">
    <text evidence="1">Belongs to the peptidase C14B family.</text>
</comment>
<dbReference type="SUPFAM" id="SSF52129">
    <property type="entry name" value="Caspase-like"/>
    <property type="match status" value="1"/>
</dbReference>
<dbReference type="Pfam" id="PF00656">
    <property type="entry name" value="Peptidase_C14"/>
    <property type="match status" value="1"/>
</dbReference>
<feature type="domain" description="Peptidase C14 caspase" evidence="2">
    <location>
        <begin position="3"/>
        <end position="366"/>
    </location>
</feature>
<dbReference type="PANTHER" id="PTHR48104">
    <property type="entry name" value="METACASPASE-4"/>
    <property type="match status" value="1"/>
</dbReference>
<organism evidence="3 4">
    <name type="scientific">Arabis nemorensis</name>
    <dbReference type="NCBI Taxonomy" id="586526"/>
    <lineage>
        <taxon>Eukaryota</taxon>
        <taxon>Viridiplantae</taxon>
        <taxon>Streptophyta</taxon>
        <taxon>Embryophyta</taxon>
        <taxon>Tracheophyta</taxon>
        <taxon>Spermatophyta</taxon>
        <taxon>Magnoliopsida</taxon>
        <taxon>eudicotyledons</taxon>
        <taxon>Gunneridae</taxon>
        <taxon>Pentapetalae</taxon>
        <taxon>rosids</taxon>
        <taxon>malvids</taxon>
        <taxon>Brassicales</taxon>
        <taxon>Brassicaceae</taxon>
        <taxon>Arabideae</taxon>
        <taxon>Arabis</taxon>
    </lineage>
</organism>
<dbReference type="InterPro" id="IPR029030">
    <property type="entry name" value="Caspase-like_dom_sf"/>
</dbReference>
<dbReference type="Gene3D" id="3.40.50.12660">
    <property type="match status" value="2"/>
</dbReference>
<dbReference type="GO" id="GO:0006508">
    <property type="term" value="P:proteolysis"/>
    <property type="evidence" value="ECO:0007669"/>
    <property type="project" value="InterPro"/>
</dbReference>
<gene>
    <name evidence="3" type="ORF">ANE_LOCUS1981</name>
</gene>
<keyword evidence="4" id="KW-1185">Reference proteome</keyword>
<dbReference type="OrthoDB" id="3223806at2759"/>
<dbReference type="PANTHER" id="PTHR48104:SF18">
    <property type="entry name" value="METACASPASE-8"/>
    <property type="match status" value="1"/>
</dbReference>
<name>A0A565AQ42_9BRAS</name>
<evidence type="ECO:0000313" key="4">
    <source>
        <dbReference type="Proteomes" id="UP000489600"/>
    </source>
</evidence>
<evidence type="ECO:0000313" key="3">
    <source>
        <dbReference type="EMBL" id="VVA91536.1"/>
    </source>
</evidence>
<dbReference type="GO" id="GO:0005737">
    <property type="term" value="C:cytoplasm"/>
    <property type="evidence" value="ECO:0007669"/>
    <property type="project" value="TreeGrafter"/>
</dbReference>
<dbReference type="Proteomes" id="UP000489600">
    <property type="component" value="Unassembled WGS sequence"/>
</dbReference>
<comment type="caution">
    <text evidence="3">The sequence shown here is derived from an EMBL/GenBank/DDBJ whole genome shotgun (WGS) entry which is preliminary data.</text>
</comment>
<accession>A0A565AQ42</accession>
<dbReference type="GO" id="GO:0004197">
    <property type="term" value="F:cysteine-type endopeptidase activity"/>
    <property type="evidence" value="ECO:0007669"/>
    <property type="project" value="InterPro"/>
</dbReference>
<dbReference type="InterPro" id="IPR050452">
    <property type="entry name" value="Metacaspase"/>
</dbReference>
<proteinExistence type="inferred from homology"/>
<dbReference type="AlphaFoldDB" id="A0A565AQ42"/>
<protein>
    <recommendedName>
        <fullName evidence="2">Peptidase C14 caspase domain-containing protein</fullName>
    </recommendedName>
</protein>